<evidence type="ECO:0000256" key="5">
    <source>
        <dbReference type="SAM" id="MobiDB-lite"/>
    </source>
</evidence>
<keyword evidence="7" id="KW-0969">Cilium</keyword>
<dbReference type="InterPro" id="IPR036737">
    <property type="entry name" value="OmpA-like_sf"/>
</dbReference>
<name>A0A4Q1DFJ3_9BACT</name>
<keyword evidence="2 4" id="KW-0472">Membrane</keyword>
<accession>A0A4Q1DFJ3</accession>
<dbReference type="Proteomes" id="UP000290545">
    <property type="component" value="Unassembled WGS sequence"/>
</dbReference>
<dbReference type="InterPro" id="IPR006690">
    <property type="entry name" value="OMPA-like_CS"/>
</dbReference>
<dbReference type="SUPFAM" id="SSF82171">
    <property type="entry name" value="DPP6 N-terminal domain-like"/>
    <property type="match status" value="1"/>
</dbReference>
<feature type="compositionally biased region" description="Basic and acidic residues" evidence="5">
    <location>
        <begin position="630"/>
        <end position="645"/>
    </location>
</feature>
<gene>
    <name evidence="7" type="ORF">ESB13_03215</name>
</gene>
<dbReference type="PROSITE" id="PS51123">
    <property type="entry name" value="OMPA_2"/>
    <property type="match status" value="1"/>
</dbReference>
<dbReference type="PANTHER" id="PTHR30329">
    <property type="entry name" value="STATOR ELEMENT OF FLAGELLAR MOTOR COMPLEX"/>
    <property type="match status" value="1"/>
</dbReference>
<organism evidence="7 8">
    <name type="scientific">Filimonas effusa</name>
    <dbReference type="NCBI Taxonomy" id="2508721"/>
    <lineage>
        <taxon>Bacteria</taxon>
        <taxon>Pseudomonadati</taxon>
        <taxon>Bacteroidota</taxon>
        <taxon>Chitinophagia</taxon>
        <taxon>Chitinophagales</taxon>
        <taxon>Chitinophagaceae</taxon>
        <taxon>Filimonas</taxon>
    </lineage>
</organism>
<dbReference type="Gene3D" id="1.25.40.10">
    <property type="entry name" value="Tetratricopeptide repeat domain"/>
    <property type="match status" value="1"/>
</dbReference>
<reference evidence="7 8" key="1">
    <citation type="submission" date="2019-01" db="EMBL/GenBank/DDBJ databases">
        <title>Filimonas sp. strain TTM-71.</title>
        <authorList>
            <person name="Chen W.-M."/>
        </authorList>
    </citation>
    <scope>NUCLEOTIDE SEQUENCE [LARGE SCALE GENOMIC DNA]</scope>
    <source>
        <strain evidence="7 8">TTM-71</strain>
    </source>
</reference>
<dbReference type="Gene3D" id="2.60.40.1120">
    <property type="entry name" value="Carboxypeptidase-like, regulatory domain"/>
    <property type="match status" value="1"/>
</dbReference>
<evidence type="ECO:0000313" key="8">
    <source>
        <dbReference type="Proteomes" id="UP000290545"/>
    </source>
</evidence>
<dbReference type="InterPro" id="IPR011990">
    <property type="entry name" value="TPR-like_helical_dom_sf"/>
</dbReference>
<dbReference type="PROSITE" id="PS01068">
    <property type="entry name" value="OMPA_1"/>
    <property type="match status" value="1"/>
</dbReference>
<evidence type="ECO:0000256" key="2">
    <source>
        <dbReference type="ARBA" id="ARBA00023136"/>
    </source>
</evidence>
<dbReference type="SUPFAM" id="SSF48452">
    <property type="entry name" value="TPR-like"/>
    <property type="match status" value="1"/>
</dbReference>
<dbReference type="SUPFAM" id="SSF103088">
    <property type="entry name" value="OmpA-like"/>
    <property type="match status" value="1"/>
</dbReference>
<dbReference type="InterPro" id="IPR011659">
    <property type="entry name" value="WD40"/>
</dbReference>
<dbReference type="PRINTS" id="PR01021">
    <property type="entry name" value="OMPADOMAIN"/>
</dbReference>
<keyword evidence="3" id="KW-0998">Cell outer membrane</keyword>
<sequence length="645" mass="70455">MASAQLAADYRKAADNYFKRGDYSSAISYYEKYLNGGKAKQAEFDPYTSKMAGKQVPPSDKLQAVYQLAESWRLLKNYTNAAPLYAQIADDYNTYPLGRYHYATSLRALGKYSEAEKALKDFLATYTTEDQYKKAAQREILNLQFIQEQLGRGAAAYVVQPVSGGRTGASYAPVQLTPDTLLFTATWPDSSAPANKVHVNRLYKAVFSEGAIAGVTRANEIPSGQMHEGVASVSADGNTLYLTRWSVNKDKKSASIYISKKSTDGVKWSNPSLLDTIVNTPGSNTQQPFLTPDGKHLLYASDRPGGLGGYDLWMAELDVQGKPVSTVNLGNVINTSFNEQAPYYHAASSTLVFATDGRTGMGGYDLFYSKGAIGYWGQPENFGYPVNSVKDDMYFVSYGKGKKILESVLLSSDRADVCCLELFHLAKKDPLKQVIGQVVACDTKTPLPGVAITVVDIASGKQVYSGATDADGIYSFTIESATPLSSVATLKGYYTTSQSMQLPDAADELDSLVSTPVCMQKEVVVTENITVLRNVYYEFAKADIRPESFASLDDVVDFLKKNTDVKAEIGGHTDNKGSDELNLRLSEARAVNVVNYLVSKGIEKNRLIAKGYGATQPIAPNVNEDGSDNPEGREKNRRTEMKILK</sequence>
<dbReference type="InterPro" id="IPR006665">
    <property type="entry name" value="OmpA-like"/>
</dbReference>
<dbReference type="InterPro" id="IPR006664">
    <property type="entry name" value="OMP_bac"/>
</dbReference>
<comment type="caution">
    <text evidence="7">The sequence shown here is derived from an EMBL/GenBank/DDBJ whole genome shotgun (WGS) entry which is preliminary data.</text>
</comment>
<dbReference type="CDD" id="cd07185">
    <property type="entry name" value="OmpA_C-like"/>
    <property type="match status" value="1"/>
</dbReference>
<dbReference type="GO" id="GO:0009279">
    <property type="term" value="C:cell outer membrane"/>
    <property type="evidence" value="ECO:0007669"/>
    <property type="project" value="UniProtKB-SubCell"/>
</dbReference>
<dbReference type="OrthoDB" id="9809364at2"/>
<evidence type="ECO:0000313" key="7">
    <source>
        <dbReference type="EMBL" id="RXK87419.1"/>
    </source>
</evidence>
<evidence type="ECO:0000256" key="4">
    <source>
        <dbReference type="PROSITE-ProRule" id="PRU00473"/>
    </source>
</evidence>
<protein>
    <submittedName>
        <fullName evidence="7">Flagellar motor protein MotB</fullName>
    </submittedName>
</protein>
<evidence type="ECO:0000259" key="6">
    <source>
        <dbReference type="PROSITE" id="PS51123"/>
    </source>
</evidence>
<dbReference type="Pfam" id="PF07676">
    <property type="entry name" value="PD40"/>
    <property type="match status" value="1"/>
</dbReference>
<dbReference type="Gene3D" id="2.120.10.30">
    <property type="entry name" value="TolB, C-terminal domain"/>
    <property type="match status" value="1"/>
</dbReference>
<keyword evidence="7" id="KW-0966">Cell projection</keyword>
<comment type="subcellular location">
    <subcellularLocation>
        <location evidence="1">Cell outer membrane</location>
    </subcellularLocation>
</comment>
<feature type="domain" description="OmpA-like" evidence="6">
    <location>
        <begin position="524"/>
        <end position="645"/>
    </location>
</feature>
<feature type="region of interest" description="Disordered" evidence="5">
    <location>
        <begin position="618"/>
        <end position="645"/>
    </location>
</feature>
<dbReference type="Pfam" id="PF00691">
    <property type="entry name" value="OmpA"/>
    <property type="match status" value="1"/>
</dbReference>
<dbReference type="InterPro" id="IPR011042">
    <property type="entry name" value="6-blade_b-propeller_TolB-like"/>
</dbReference>
<keyword evidence="7" id="KW-0282">Flagellum</keyword>
<dbReference type="PANTHER" id="PTHR30329:SF21">
    <property type="entry name" value="LIPOPROTEIN YIAD-RELATED"/>
    <property type="match status" value="1"/>
</dbReference>
<keyword evidence="8" id="KW-1185">Reference proteome</keyword>
<dbReference type="InterPro" id="IPR050330">
    <property type="entry name" value="Bact_OuterMem_StrucFunc"/>
</dbReference>
<dbReference type="InterPro" id="IPR008969">
    <property type="entry name" value="CarboxyPept-like_regulatory"/>
</dbReference>
<dbReference type="SUPFAM" id="SSF49464">
    <property type="entry name" value="Carboxypeptidase regulatory domain-like"/>
    <property type="match status" value="1"/>
</dbReference>
<dbReference type="Gene3D" id="3.30.1330.60">
    <property type="entry name" value="OmpA-like domain"/>
    <property type="match status" value="1"/>
</dbReference>
<evidence type="ECO:0000256" key="1">
    <source>
        <dbReference type="ARBA" id="ARBA00004442"/>
    </source>
</evidence>
<dbReference type="EMBL" id="SDHZ01000001">
    <property type="protein sequence ID" value="RXK87419.1"/>
    <property type="molecule type" value="Genomic_DNA"/>
</dbReference>
<evidence type="ECO:0000256" key="3">
    <source>
        <dbReference type="ARBA" id="ARBA00023237"/>
    </source>
</evidence>
<proteinExistence type="predicted"/>
<dbReference type="AlphaFoldDB" id="A0A4Q1DFJ3"/>